<keyword evidence="4 9" id="KW-0479">Metal-binding</keyword>
<dbReference type="InterPro" id="IPR050597">
    <property type="entry name" value="Cytochrome_c_Oxidase_Subunit"/>
</dbReference>
<dbReference type="GO" id="GO:0020037">
    <property type="term" value="F:heme binding"/>
    <property type="evidence" value="ECO:0007669"/>
    <property type="project" value="InterPro"/>
</dbReference>
<dbReference type="InterPro" id="IPR009056">
    <property type="entry name" value="Cyt_c-like_dom"/>
</dbReference>
<keyword evidence="12" id="KW-1185">Reference proteome</keyword>
<dbReference type="GO" id="GO:0042597">
    <property type="term" value="C:periplasmic space"/>
    <property type="evidence" value="ECO:0007669"/>
    <property type="project" value="UniProtKB-SubCell"/>
</dbReference>
<dbReference type="Gene3D" id="1.10.760.10">
    <property type="entry name" value="Cytochrome c-like domain"/>
    <property type="match status" value="2"/>
</dbReference>
<evidence type="ECO:0000313" key="11">
    <source>
        <dbReference type="EMBL" id="GCL64056.1"/>
    </source>
</evidence>
<organism evidence="11 12">
    <name type="scientific">Pseudaquabacterium pictum</name>
    <dbReference type="NCBI Taxonomy" id="2315236"/>
    <lineage>
        <taxon>Bacteria</taxon>
        <taxon>Pseudomonadati</taxon>
        <taxon>Pseudomonadota</taxon>
        <taxon>Betaproteobacteria</taxon>
        <taxon>Burkholderiales</taxon>
        <taxon>Sphaerotilaceae</taxon>
        <taxon>Pseudaquabacterium</taxon>
    </lineage>
</organism>
<dbReference type="InterPro" id="IPR024167">
    <property type="entry name" value="Cytochrome_c4-like"/>
</dbReference>
<dbReference type="PROSITE" id="PS51007">
    <property type="entry name" value="CYTC"/>
    <property type="match status" value="2"/>
</dbReference>
<dbReference type="GO" id="GO:0009055">
    <property type="term" value="F:electron transfer activity"/>
    <property type="evidence" value="ECO:0007669"/>
    <property type="project" value="InterPro"/>
</dbReference>
<feature type="binding site" description="axial binding residue" evidence="9">
    <location>
        <position position="149"/>
    </location>
    <ligand>
        <name>heme c</name>
        <dbReference type="ChEBI" id="CHEBI:61717"/>
        <label>2</label>
    </ligand>
    <ligandPart>
        <name>Fe</name>
        <dbReference type="ChEBI" id="CHEBI:18248"/>
    </ligandPart>
</feature>
<feature type="domain" description="Cytochrome c" evidence="10">
    <location>
        <begin position="91"/>
        <end position="172"/>
    </location>
</feature>
<keyword evidence="7 9" id="KW-0408">Iron</keyword>
<dbReference type="Pfam" id="PF13442">
    <property type="entry name" value="Cytochrome_CBB3"/>
    <property type="match status" value="1"/>
</dbReference>
<feature type="binding site" description="covalent" evidence="8">
    <location>
        <position position="15"/>
    </location>
    <ligand>
        <name>heme c</name>
        <dbReference type="ChEBI" id="CHEBI:61717"/>
        <label>1</label>
    </ligand>
</feature>
<evidence type="ECO:0000256" key="9">
    <source>
        <dbReference type="PIRSR" id="PIRSR000005-2"/>
    </source>
</evidence>
<dbReference type="PANTHER" id="PTHR33751:SF9">
    <property type="entry name" value="CYTOCHROME C4"/>
    <property type="match status" value="1"/>
</dbReference>
<evidence type="ECO:0000256" key="6">
    <source>
        <dbReference type="ARBA" id="ARBA00022982"/>
    </source>
</evidence>
<accession>A0A480ASW6</accession>
<feature type="domain" description="Cytochrome c" evidence="10">
    <location>
        <begin position="1"/>
        <end position="78"/>
    </location>
</feature>
<feature type="binding site" description="axial binding residue" evidence="9">
    <location>
        <position position="109"/>
    </location>
    <ligand>
        <name>heme c</name>
        <dbReference type="ChEBI" id="CHEBI:61717"/>
        <label>2</label>
    </ligand>
    <ligandPart>
        <name>Fe</name>
        <dbReference type="ChEBI" id="CHEBI:18248"/>
    </ligandPart>
</feature>
<comment type="PTM">
    <text evidence="8">Binds 2 heme c groups covalently per subunit.</text>
</comment>
<feature type="binding site" description="covalent" evidence="8">
    <location>
        <position position="12"/>
    </location>
    <ligand>
        <name>heme c</name>
        <dbReference type="ChEBI" id="CHEBI:61717"/>
        <label>1</label>
    </ligand>
</feature>
<proteinExistence type="predicted"/>
<dbReference type="AlphaFoldDB" id="A0A480ASW6"/>
<protein>
    <submittedName>
        <fullName evidence="11">Cytochrome c</fullName>
    </submittedName>
</protein>
<evidence type="ECO:0000256" key="3">
    <source>
        <dbReference type="ARBA" id="ARBA00022617"/>
    </source>
</evidence>
<dbReference type="EMBL" id="BJCL01000008">
    <property type="protein sequence ID" value="GCL64056.1"/>
    <property type="molecule type" value="Genomic_DNA"/>
</dbReference>
<sequence>MASYAERYAAQCAACHGAQGVSTLAQTPSLAGQPSFYAITQLFLFRDGRRDSGPMTAIAKTMSDDDLRGFADAIGKLPPAPPAATSPPDAQRLARGAAAAQRLHCLGCHGSQGEGARQVPRVAGQREDYLLLALRGFRAGTRAGYQPAMTEAMAGVAADELDDLAHFLAHLPVQPGARP</sequence>
<feature type="binding site" description="axial binding residue" evidence="9">
    <location>
        <position position="16"/>
    </location>
    <ligand>
        <name>heme c</name>
        <dbReference type="ChEBI" id="CHEBI:61717"/>
        <label>1</label>
    </ligand>
    <ligandPart>
        <name>Fe</name>
        <dbReference type="ChEBI" id="CHEBI:18248"/>
    </ligandPart>
</feature>
<evidence type="ECO:0000256" key="5">
    <source>
        <dbReference type="ARBA" id="ARBA00022764"/>
    </source>
</evidence>
<dbReference type="GO" id="GO:0005506">
    <property type="term" value="F:iron ion binding"/>
    <property type="evidence" value="ECO:0007669"/>
    <property type="project" value="InterPro"/>
</dbReference>
<evidence type="ECO:0000313" key="12">
    <source>
        <dbReference type="Proteomes" id="UP000301751"/>
    </source>
</evidence>
<evidence type="ECO:0000256" key="1">
    <source>
        <dbReference type="ARBA" id="ARBA00004418"/>
    </source>
</evidence>
<reference evidence="12" key="1">
    <citation type="submission" date="2019-03" db="EMBL/GenBank/DDBJ databases">
        <title>Aquabacterium pictum sp.nov., the first bacteriochlorophyll a-containing freshwater bacterium in the genus Aquabacterium of the class Betaproteobacteria.</title>
        <authorList>
            <person name="Hirose S."/>
            <person name="Tank M."/>
            <person name="Hara E."/>
            <person name="Tamaki H."/>
            <person name="Takaichi S."/>
            <person name="Haruta S."/>
            <person name="Hanada S."/>
        </authorList>
    </citation>
    <scope>NUCLEOTIDE SEQUENCE [LARGE SCALE GENOMIC DNA]</scope>
    <source>
        <strain evidence="12">W35</strain>
    </source>
</reference>
<feature type="binding site" description="axial binding residue" evidence="9">
    <location>
        <position position="55"/>
    </location>
    <ligand>
        <name>heme c</name>
        <dbReference type="ChEBI" id="CHEBI:61717"/>
        <label>1</label>
    </ligand>
    <ligandPart>
        <name>Fe</name>
        <dbReference type="ChEBI" id="CHEBI:18248"/>
    </ligandPart>
</feature>
<keyword evidence="6" id="KW-0249">Electron transport</keyword>
<comment type="caution">
    <text evidence="11">The sequence shown here is derived from an EMBL/GenBank/DDBJ whole genome shotgun (WGS) entry which is preliminary data.</text>
</comment>
<dbReference type="InterPro" id="IPR036909">
    <property type="entry name" value="Cyt_c-like_dom_sf"/>
</dbReference>
<dbReference type="Pfam" id="PF00034">
    <property type="entry name" value="Cytochrom_C"/>
    <property type="match status" value="1"/>
</dbReference>
<keyword evidence="2" id="KW-0813">Transport</keyword>
<feature type="binding site" description="covalent" evidence="8">
    <location>
        <position position="108"/>
    </location>
    <ligand>
        <name>heme c</name>
        <dbReference type="ChEBI" id="CHEBI:61717"/>
        <label>2</label>
    </ligand>
</feature>
<name>A0A480ASW6_9BURK</name>
<evidence type="ECO:0000256" key="8">
    <source>
        <dbReference type="PIRSR" id="PIRSR000005-1"/>
    </source>
</evidence>
<comment type="subcellular location">
    <subcellularLocation>
        <location evidence="1">Periplasm</location>
    </subcellularLocation>
</comment>
<evidence type="ECO:0000256" key="2">
    <source>
        <dbReference type="ARBA" id="ARBA00022448"/>
    </source>
</evidence>
<evidence type="ECO:0000259" key="10">
    <source>
        <dbReference type="PROSITE" id="PS51007"/>
    </source>
</evidence>
<gene>
    <name evidence="11" type="ORF">AQPW35_31370</name>
</gene>
<dbReference type="PANTHER" id="PTHR33751">
    <property type="entry name" value="CBB3-TYPE CYTOCHROME C OXIDASE SUBUNIT FIXP"/>
    <property type="match status" value="1"/>
</dbReference>
<dbReference type="Proteomes" id="UP000301751">
    <property type="component" value="Unassembled WGS sequence"/>
</dbReference>
<keyword evidence="5" id="KW-0574">Periplasm</keyword>
<evidence type="ECO:0000256" key="7">
    <source>
        <dbReference type="ARBA" id="ARBA00023004"/>
    </source>
</evidence>
<keyword evidence="3 8" id="KW-0349">Heme</keyword>
<evidence type="ECO:0000256" key="4">
    <source>
        <dbReference type="ARBA" id="ARBA00022723"/>
    </source>
</evidence>
<dbReference type="PIRSF" id="PIRSF000005">
    <property type="entry name" value="Cytochrome_c4"/>
    <property type="match status" value="1"/>
</dbReference>
<feature type="binding site" description="covalent" evidence="8">
    <location>
        <position position="105"/>
    </location>
    <ligand>
        <name>heme c</name>
        <dbReference type="ChEBI" id="CHEBI:61717"/>
        <label>2</label>
    </ligand>
</feature>
<dbReference type="SUPFAM" id="SSF46626">
    <property type="entry name" value="Cytochrome c"/>
    <property type="match status" value="2"/>
</dbReference>